<organism evidence="1 2">
    <name type="scientific">Jatrophihabitans endophyticus</name>
    <dbReference type="NCBI Taxonomy" id="1206085"/>
    <lineage>
        <taxon>Bacteria</taxon>
        <taxon>Bacillati</taxon>
        <taxon>Actinomycetota</taxon>
        <taxon>Actinomycetes</taxon>
        <taxon>Jatrophihabitantales</taxon>
        <taxon>Jatrophihabitantaceae</taxon>
        <taxon>Jatrophihabitans</taxon>
    </lineage>
</organism>
<keyword evidence="2" id="KW-1185">Reference proteome</keyword>
<dbReference type="SUPFAM" id="SSF102462">
    <property type="entry name" value="Peptidyl-tRNA hydrolase II"/>
    <property type="match status" value="1"/>
</dbReference>
<proteinExistence type="predicted"/>
<reference evidence="1 2" key="1">
    <citation type="submission" date="2016-11" db="EMBL/GenBank/DDBJ databases">
        <authorList>
            <person name="Jaros S."/>
            <person name="Januszkiewicz K."/>
            <person name="Wedrychowicz H."/>
        </authorList>
    </citation>
    <scope>NUCLEOTIDE SEQUENCE [LARGE SCALE GENOMIC DNA]</scope>
    <source>
        <strain evidence="1 2">DSM 45627</strain>
    </source>
</reference>
<accession>A0A1M5IA89</accession>
<evidence type="ECO:0008006" key="3">
    <source>
        <dbReference type="Google" id="ProtNLM"/>
    </source>
</evidence>
<dbReference type="Gene3D" id="3.40.1490.10">
    <property type="entry name" value="Bit1"/>
    <property type="match status" value="1"/>
</dbReference>
<evidence type="ECO:0000313" key="2">
    <source>
        <dbReference type="Proteomes" id="UP000186132"/>
    </source>
</evidence>
<dbReference type="RefSeq" id="WP_073388775.1">
    <property type="nucleotide sequence ID" value="NZ_FQVU01000002.1"/>
</dbReference>
<protein>
    <recommendedName>
        <fullName evidence="3">DUF2000 domain-containing protein</fullName>
    </recommendedName>
</protein>
<dbReference type="AlphaFoldDB" id="A0A1M5IA89"/>
<gene>
    <name evidence="1" type="ORF">SAMN05443575_1801</name>
</gene>
<dbReference type="OrthoDB" id="1684239at2"/>
<sequence length="143" mass="15444">MSESTVTPRADTKLVVAVRDDLATWQKLNMTAFLVSGIAATAPESIGKPYRDADGTRYLPMFGQPTLVFAASADELRRTMTRALSRGAVPSVFTDELFGTGNDGENRAAVAAVRHDDLSLAGLAFRCDRKDADKITKGLRLHS</sequence>
<dbReference type="InterPro" id="IPR018988">
    <property type="entry name" value="DUF2000"/>
</dbReference>
<dbReference type="Proteomes" id="UP000186132">
    <property type="component" value="Unassembled WGS sequence"/>
</dbReference>
<evidence type="ECO:0000313" key="1">
    <source>
        <dbReference type="EMBL" id="SHG24693.1"/>
    </source>
</evidence>
<dbReference type="STRING" id="1206085.SAMN05443575_1801"/>
<dbReference type="EMBL" id="FQVU01000002">
    <property type="protein sequence ID" value="SHG24693.1"/>
    <property type="molecule type" value="Genomic_DNA"/>
</dbReference>
<dbReference type="InterPro" id="IPR023476">
    <property type="entry name" value="Pep_tRNA_hydro_II_dom_sf"/>
</dbReference>
<name>A0A1M5IA89_9ACTN</name>
<dbReference type="Pfam" id="PF09391">
    <property type="entry name" value="DUF2000"/>
    <property type="match status" value="1"/>
</dbReference>